<organism evidence="1 2">
    <name type="scientific">Batillaria attramentaria</name>
    <dbReference type="NCBI Taxonomy" id="370345"/>
    <lineage>
        <taxon>Eukaryota</taxon>
        <taxon>Metazoa</taxon>
        <taxon>Spiralia</taxon>
        <taxon>Lophotrochozoa</taxon>
        <taxon>Mollusca</taxon>
        <taxon>Gastropoda</taxon>
        <taxon>Caenogastropoda</taxon>
        <taxon>Sorbeoconcha</taxon>
        <taxon>Cerithioidea</taxon>
        <taxon>Batillariidae</taxon>
        <taxon>Batillaria</taxon>
    </lineage>
</organism>
<dbReference type="EMBL" id="JACVVK020000029">
    <property type="protein sequence ID" value="KAK7501797.1"/>
    <property type="molecule type" value="Genomic_DNA"/>
</dbReference>
<accession>A0ABD0LQS4</accession>
<proteinExistence type="predicted"/>
<gene>
    <name evidence="1" type="ORF">BaRGS_00006883</name>
</gene>
<dbReference type="Proteomes" id="UP001519460">
    <property type="component" value="Unassembled WGS sequence"/>
</dbReference>
<dbReference type="AlphaFoldDB" id="A0ABD0LQS4"/>
<reference evidence="1 2" key="1">
    <citation type="journal article" date="2023" name="Sci. Data">
        <title>Genome assembly of the Korean intertidal mud-creeper Batillaria attramentaria.</title>
        <authorList>
            <person name="Patra A.K."/>
            <person name="Ho P.T."/>
            <person name="Jun S."/>
            <person name="Lee S.J."/>
            <person name="Kim Y."/>
            <person name="Won Y.J."/>
        </authorList>
    </citation>
    <scope>NUCLEOTIDE SEQUENCE [LARGE SCALE GENOMIC DNA]</scope>
    <source>
        <strain evidence="1">Wonlab-2016</strain>
    </source>
</reference>
<evidence type="ECO:0000313" key="1">
    <source>
        <dbReference type="EMBL" id="KAK7501797.1"/>
    </source>
</evidence>
<keyword evidence="2" id="KW-1185">Reference proteome</keyword>
<sequence>MWSRGQDVGFSTLQLPDQTNYSDYVTITITKLLNIFGDAVSFGARKVDQNTSTFRSFHHSAIPIVSVQSPPPLPYDLHFQER</sequence>
<name>A0ABD0LQS4_9CAEN</name>
<comment type="caution">
    <text evidence="1">The sequence shown here is derived from an EMBL/GenBank/DDBJ whole genome shotgun (WGS) entry which is preliminary data.</text>
</comment>
<protein>
    <submittedName>
        <fullName evidence="1">Uncharacterized protein</fullName>
    </submittedName>
</protein>
<evidence type="ECO:0000313" key="2">
    <source>
        <dbReference type="Proteomes" id="UP001519460"/>
    </source>
</evidence>